<feature type="compositionally biased region" description="Polar residues" evidence="1">
    <location>
        <begin position="54"/>
        <end position="73"/>
    </location>
</feature>
<feature type="chain" id="PRO_5043452120" evidence="2">
    <location>
        <begin position="20"/>
        <end position="83"/>
    </location>
</feature>
<comment type="caution">
    <text evidence="3">The sequence shown here is derived from an EMBL/GenBank/DDBJ whole genome shotgun (WGS) entry which is preliminary data.</text>
</comment>
<dbReference type="Proteomes" id="UP000237347">
    <property type="component" value="Unassembled WGS sequence"/>
</dbReference>
<proteinExistence type="predicted"/>
<reference evidence="3 4" key="1">
    <citation type="journal article" date="2018" name="Sci. Data">
        <title>The draft genome sequence of cork oak.</title>
        <authorList>
            <person name="Ramos A.M."/>
            <person name="Usie A."/>
            <person name="Barbosa P."/>
            <person name="Barros P.M."/>
            <person name="Capote T."/>
            <person name="Chaves I."/>
            <person name="Simoes F."/>
            <person name="Abreu I."/>
            <person name="Carrasquinho I."/>
            <person name="Faro C."/>
            <person name="Guimaraes J.B."/>
            <person name="Mendonca D."/>
            <person name="Nobrega F."/>
            <person name="Rodrigues L."/>
            <person name="Saibo N.J.M."/>
            <person name="Varela M.C."/>
            <person name="Egas C."/>
            <person name="Matos J."/>
            <person name="Miguel C.M."/>
            <person name="Oliveira M.M."/>
            <person name="Ricardo C.P."/>
            <person name="Goncalves S."/>
        </authorList>
    </citation>
    <scope>NUCLEOTIDE SEQUENCE [LARGE SCALE GENOMIC DNA]</scope>
    <source>
        <strain evidence="4">cv. HL8</strain>
    </source>
</reference>
<protein>
    <submittedName>
        <fullName evidence="3">Uncharacterized protein</fullName>
    </submittedName>
</protein>
<keyword evidence="4" id="KW-1185">Reference proteome</keyword>
<accession>A0AAW0K8R6</accession>
<evidence type="ECO:0000256" key="2">
    <source>
        <dbReference type="SAM" id="SignalP"/>
    </source>
</evidence>
<dbReference type="EMBL" id="PKMF04000387">
    <property type="protein sequence ID" value="KAK7834336.1"/>
    <property type="molecule type" value="Genomic_DNA"/>
</dbReference>
<organism evidence="3 4">
    <name type="scientific">Quercus suber</name>
    <name type="common">Cork oak</name>
    <dbReference type="NCBI Taxonomy" id="58331"/>
    <lineage>
        <taxon>Eukaryota</taxon>
        <taxon>Viridiplantae</taxon>
        <taxon>Streptophyta</taxon>
        <taxon>Embryophyta</taxon>
        <taxon>Tracheophyta</taxon>
        <taxon>Spermatophyta</taxon>
        <taxon>Magnoliopsida</taxon>
        <taxon>eudicotyledons</taxon>
        <taxon>Gunneridae</taxon>
        <taxon>Pentapetalae</taxon>
        <taxon>rosids</taxon>
        <taxon>fabids</taxon>
        <taxon>Fagales</taxon>
        <taxon>Fagaceae</taxon>
        <taxon>Quercus</taxon>
    </lineage>
</organism>
<name>A0AAW0K8R6_QUESU</name>
<dbReference type="AlphaFoldDB" id="A0AAW0K8R6"/>
<evidence type="ECO:0000256" key="1">
    <source>
        <dbReference type="SAM" id="MobiDB-lite"/>
    </source>
</evidence>
<evidence type="ECO:0000313" key="3">
    <source>
        <dbReference type="EMBL" id="KAK7834336.1"/>
    </source>
</evidence>
<feature type="signal peptide" evidence="2">
    <location>
        <begin position="1"/>
        <end position="19"/>
    </location>
</feature>
<sequence length="83" mass="9164">MGKRITLIFLFVITFLVLSSVDVKTKDKQNLSEVDRKLMVLNKPAIKSIKGRTRTSSIVNSTNDKSSGNNGSKIQVFPPPTTL</sequence>
<evidence type="ECO:0000313" key="4">
    <source>
        <dbReference type="Proteomes" id="UP000237347"/>
    </source>
</evidence>
<keyword evidence="2" id="KW-0732">Signal</keyword>
<gene>
    <name evidence="3" type="ORF">CFP56_024714</name>
</gene>
<feature type="region of interest" description="Disordered" evidence="1">
    <location>
        <begin position="52"/>
        <end position="83"/>
    </location>
</feature>